<sequence length="321" mass="33579">MTPSVATGLNVRNVRNARLRALLPVFSLVVILVPIFILQPATFSYFGLGLLLNLAVPIVFATLAQLAVITVNDLDLSIGAFVSLTACIGATLCVREPWLGIVALIGCVLAYAAIGALIEFRQIPSIVVTLGLSFVWTGLAVLLLPSPGGSSPQWLGSLMTYQTPLIAAPIVWSVVIALVGHLLLMRSSAGVRVRGAGGNPRAMSRFGWSMVKSRAILYGVAGFFGVCSGLSLLGLTTSADPNLALRYTLLSIASVILGGGEFVGGRVSVWGAVLGAITLTVAASFLAFLNISPDWQVGMQGVILIAVLSLRVLLQRSGGRR</sequence>
<keyword evidence="2" id="KW-1003">Cell membrane</keyword>
<reference evidence="7 8" key="1">
    <citation type="submission" date="2016-11" db="EMBL/GenBank/DDBJ databases">
        <authorList>
            <person name="Jaros S."/>
            <person name="Januszkiewicz K."/>
            <person name="Wedrychowicz H."/>
        </authorList>
    </citation>
    <scope>NUCLEOTIDE SEQUENCE [LARGE SCALE GENOMIC DNA]</scope>
    <source>
        <strain evidence="7 8">GAS86</strain>
    </source>
</reference>
<dbReference type="CDD" id="cd06579">
    <property type="entry name" value="TM_PBP1_transp_AraH_like"/>
    <property type="match status" value="1"/>
</dbReference>
<evidence type="ECO:0000256" key="3">
    <source>
        <dbReference type="ARBA" id="ARBA00022692"/>
    </source>
</evidence>
<feature type="transmembrane region" description="Helical" evidence="6">
    <location>
        <begin position="295"/>
        <end position="314"/>
    </location>
</feature>
<dbReference type="PANTHER" id="PTHR32196">
    <property type="entry name" value="ABC TRANSPORTER PERMEASE PROTEIN YPHD-RELATED-RELATED"/>
    <property type="match status" value="1"/>
</dbReference>
<feature type="transmembrane region" description="Helical" evidence="6">
    <location>
        <begin position="165"/>
        <end position="184"/>
    </location>
</feature>
<dbReference type="AlphaFoldDB" id="A0A1N6K5C3"/>
<comment type="subcellular location">
    <subcellularLocation>
        <location evidence="1">Cell membrane</location>
        <topology evidence="1">Multi-pass membrane protein</topology>
    </subcellularLocation>
</comment>
<dbReference type="GO" id="GO:0005886">
    <property type="term" value="C:plasma membrane"/>
    <property type="evidence" value="ECO:0007669"/>
    <property type="project" value="UniProtKB-SubCell"/>
</dbReference>
<name>A0A1N6K5C3_9BURK</name>
<evidence type="ECO:0000256" key="4">
    <source>
        <dbReference type="ARBA" id="ARBA00022989"/>
    </source>
</evidence>
<protein>
    <submittedName>
        <fullName evidence="7">Monosaccharide ABC transporter membrane protein, CUT2 family</fullName>
    </submittedName>
</protein>
<evidence type="ECO:0000256" key="5">
    <source>
        <dbReference type="ARBA" id="ARBA00023136"/>
    </source>
</evidence>
<feature type="transmembrane region" description="Helical" evidence="6">
    <location>
        <begin position="74"/>
        <end position="92"/>
    </location>
</feature>
<dbReference type="Proteomes" id="UP000184693">
    <property type="component" value="Unassembled WGS sequence"/>
</dbReference>
<dbReference type="GO" id="GO:0022857">
    <property type="term" value="F:transmembrane transporter activity"/>
    <property type="evidence" value="ECO:0007669"/>
    <property type="project" value="InterPro"/>
</dbReference>
<keyword evidence="5 6" id="KW-0472">Membrane</keyword>
<evidence type="ECO:0000256" key="2">
    <source>
        <dbReference type="ARBA" id="ARBA00022475"/>
    </source>
</evidence>
<evidence type="ECO:0000313" key="8">
    <source>
        <dbReference type="Proteomes" id="UP000184693"/>
    </source>
</evidence>
<gene>
    <name evidence="7" type="ORF">SAMN05444168_6086</name>
</gene>
<evidence type="ECO:0000256" key="6">
    <source>
        <dbReference type="SAM" id="Phobius"/>
    </source>
</evidence>
<accession>A0A1N6K5C3</accession>
<organism evidence="7 8">
    <name type="scientific">Paraburkholderia phenazinium</name>
    <dbReference type="NCBI Taxonomy" id="60549"/>
    <lineage>
        <taxon>Bacteria</taxon>
        <taxon>Pseudomonadati</taxon>
        <taxon>Pseudomonadota</taxon>
        <taxon>Betaproteobacteria</taxon>
        <taxon>Burkholderiales</taxon>
        <taxon>Burkholderiaceae</taxon>
        <taxon>Paraburkholderia</taxon>
    </lineage>
</organism>
<proteinExistence type="predicted"/>
<feature type="transmembrane region" description="Helical" evidence="6">
    <location>
        <begin position="21"/>
        <end position="39"/>
    </location>
</feature>
<dbReference type="Pfam" id="PF02653">
    <property type="entry name" value="BPD_transp_2"/>
    <property type="match status" value="1"/>
</dbReference>
<feature type="transmembrane region" description="Helical" evidence="6">
    <location>
        <begin position="243"/>
        <end position="260"/>
    </location>
</feature>
<keyword evidence="3 6" id="KW-0812">Transmembrane</keyword>
<feature type="transmembrane region" description="Helical" evidence="6">
    <location>
        <begin position="267"/>
        <end position="289"/>
    </location>
</feature>
<feature type="transmembrane region" description="Helical" evidence="6">
    <location>
        <begin position="125"/>
        <end position="145"/>
    </location>
</feature>
<feature type="transmembrane region" description="Helical" evidence="6">
    <location>
        <begin position="45"/>
        <end position="67"/>
    </location>
</feature>
<evidence type="ECO:0000313" key="7">
    <source>
        <dbReference type="EMBL" id="SIO51794.1"/>
    </source>
</evidence>
<evidence type="ECO:0000256" key="1">
    <source>
        <dbReference type="ARBA" id="ARBA00004651"/>
    </source>
</evidence>
<feature type="transmembrane region" description="Helical" evidence="6">
    <location>
        <begin position="215"/>
        <end position="237"/>
    </location>
</feature>
<dbReference type="InterPro" id="IPR001851">
    <property type="entry name" value="ABC_transp_permease"/>
</dbReference>
<keyword evidence="4 6" id="KW-1133">Transmembrane helix</keyword>
<feature type="transmembrane region" description="Helical" evidence="6">
    <location>
        <begin position="98"/>
        <end position="118"/>
    </location>
</feature>
<dbReference type="EMBL" id="FSRM01000002">
    <property type="protein sequence ID" value="SIO51794.1"/>
    <property type="molecule type" value="Genomic_DNA"/>
</dbReference>
<dbReference type="RefSeq" id="WP_074267971.1">
    <property type="nucleotide sequence ID" value="NZ_FSRM01000002.1"/>
</dbReference>
<dbReference type="OrthoDB" id="8456542at2"/>